<evidence type="ECO:0000259" key="2">
    <source>
        <dbReference type="SMART" id="SM00226"/>
    </source>
</evidence>
<keyword evidence="1" id="KW-0059">Arsenical resistance</keyword>
<evidence type="ECO:0000313" key="4">
    <source>
        <dbReference type="Proteomes" id="UP000640333"/>
    </source>
</evidence>
<dbReference type="InterPro" id="IPR023485">
    <property type="entry name" value="Ptyr_pPase"/>
</dbReference>
<feature type="domain" description="Phosphotyrosine protein phosphatase I" evidence="2">
    <location>
        <begin position="7"/>
        <end position="132"/>
    </location>
</feature>
<evidence type="ECO:0000256" key="1">
    <source>
        <dbReference type="ARBA" id="ARBA00022849"/>
    </source>
</evidence>
<dbReference type="SUPFAM" id="SSF52788">
    <property type="entry name" value="Phosphotyrosine protein phosphatases I"/>
    <property type="match status" value="1"/>
</dbReference>
<comment type="caution">
    <text evidence="3">The sequence shown here is derived from an EMBL/GenBank/DDBJ whole genome shotgun (WGS) entry which is preliminary data.</text>
</comment>
<proteinExistence type="predicted"/>
<dbReference type="Proteomes" id="UP000640333">
    <property type="component" value="Unassembled WGS sequence"/>
</dbReference>
<dbReference type="Pfam" id="PF01451">
    <property type="entry name" value="LMWPc"/>
    <property type="match status" value="1"/>
</dbReference>
<dbReference type="PANTHER" id="PTHR43428:SF1">
    <property type="entry name" value="ARSENATE REDUCTASE"/>
    <property type="match status" value="1"/>
</dbReference>
<name>A0A8J7FA69_9GAMM</name>
<dbReference type="SMART" id="SM00226">
    <property type="entry name" value="LMWPc"/>
    <property type="match status" value="1"/>
</dbReference>
<keyword evidence="4" id="KW-1185">Reference proteome</keyword>
<sequence length="136" mass="15308">MTDTTAAKVLFICRHNAVRSQLAEILATKISHGRVSAYSAGPEPHAIPDFIHQLASDLNGPEIALTSNTLDDMKDQAFDMIITLCDKSHAALPELASDTQHIRWDFHHADSWEEVRHLEMELADRLRLLFSTKHLI</sequence>
<organism evidence="3 4">
    <name type="scientific">Pontibacterium sinense</name>
    <dbReference type="NCBI Taxonomy" id="2781979"/>
    <lineage>
        <taxon>Bacteria</taxon>
        <taxon>Pseudomonadati</taxon>
        <taxon>Pseudomonadota</taxon>
        <taxon>Gammaproteobacteria</taxon>
        <taxon>Oceanospirillales</taxon>
        <taxon>Oceanospirillaceae</taxon>
        <taxon>Pontibacterium</taxon>
    </lineage>
</organism>
<evidence type="ECO:0000313" key="3">
    <source>
        <dbReference type="EMBL" id="MBE9395754.1"/>
    </source>
</evidence>
<dbReference type="RefSeq" id="WP_193951313.1">
    <property type="nucleotide sequence ID" value="NZ_JADEYS010000001.1"/>
</dbReference>
<gene>
    <name evidence="3" type="ORF">IOQ59_00625</name>
</gene>
<dbReference type="PANTHER" id="PTHR43428">
    <property type="entry name" value="ARSENATE REDUCTASE"/>
    <property type="match status" value="1"/>
</dbReference>
<protein>
    <recommendedName>
        <fullName evidence="2">Phosphotyrosine protein phosphatase I domain-containing protein</fullName>
    </recommendedName>
</protein>
<dbReference type="InterPro" id="IPR036196">
    <property type="entry name" value="Ptyr_pPase_sf"/>
</dbReference>
<reference evidence="3" key="1">
    <citation type="submission" date="2020-10" db="EMBL/GenBank/DDBJ databases">
        <title>Bacterium isolated from coastal waters sediment.</title>
        <authorList>
            <person name="Chen R.-J."/>
            <person name="Lu D.-C."/>
            <person name="Zhu K.-L."/>
            <person name="Du Z.-J."/>
        </authorList>
    </citation>
    <scope>NUCLEOTIDE SEQUENCE</scope>
    <source>
        <strain evidence="3">N1Y112</strain>
    </source>
</reference>
<accession>A0A8J7FA69</accession>
<dbReference type="GO" id="GO:0046685">
    <property type="term" value="P:response to arsenic-containing substance"/>
    <property type="evidence" value="ECO:0007669"/>
    <property type="project" value="UniProtKB-KW"/>
</dbReference>
<dbReference type="Gene3D" id="3.40.50.2300">
    <property type="match status" value="1"/>
</dbReference>
<dbReference type="EMBL" id="JADEYS010000001">
    <property type="protein sequence ID" value="MBE9395754.1"/>
    <property type="molecule type" value="Genomic_DNA"/>
</dbReference>
<dbReference type="AlphaFoldDB" id="A0A8J7FA69"/>